<dbReference type="EMBL" id="CP106982">
    <property type="protein sequence ID" value="UYF93207.1"/>
    <property type="molecule type" value="Genomic_DNA"/>
</dbReference>
<reference evidence="2 4" key="1">
    <citation type="journal article" date="2018" name="Biodegradation">
        <title>1,4-Dioxane degradation characteristics of Rhodococcus aetherivorans JCM 14343.</title>
        <authorList>
            <person name="Inoue D."/>
            <person name="Tsunoda T."/>
            <person name="Yamamoto N."/>
            <person name="Ike M."/>
            <person name="Sei K."/>
        </authorList>
    </citation>
    <scope>NUCLEOTIDE SEQUENCE [LARGE SCALE GENOMIC DNA]</scope>
    <source>
        <strain evidence="2 4">JCM 14343</strain>
    </source>
</reference>
<evidence type="ECO:0000313" key="4">
    <source>
        <dbReference type="Proteomes" id="UP000325466"/>
    </source>
</evidence>
<feature type="region of interest" description="Disordered" evidence="1">
    <location>
        <begin position="1"/>
        <end position="81"/>
    </location>
</feature>
<feature type="compositionally biased region" description="Basic and acidic residues" evidence="1">
    <location>
        <begin position="10"/>
        <end position="22"/>
    </location>
</feature>
<accession>N1M8R4</accession>
<evidence type="ECO:0000256" key="1">
    <source>
        <dbReference type="SAM" id="MobiDB-lite"/>
    </source>
</evidence>
<organism evidence="3 5">
    <name type="scientific">Rhodococcus aetherivorans</name>
    <dbReference type="NCBI Taxonomy" id="191292"/>
    <lineage>
        <taxon>Bacteria</taxon>
        <taxon>Bacillati</taxon>
        <taxon>Actinomycetota</taxon>
        <taxon>Actinomycetes</taxon>
        <taxon>Mycobacteriales</taxon>
        <taxon>Nocardiaceae</taxon>
        <taxon>Rhodococcus</taxon>
    </lineage>
</organism>
<proteinExistence type="predicted"/>
<dbReference type="Pfam" id="PF14013">
    <property type="entry name" value="MT0933_antitox"/>
    <property type="match status" value="1"/>
</dbReference>
<gene>
    <name evidence="3" type="ORF">OCS65_22575</name>
    <name evidence="2" type="ORF">RAJCM14343_2785</name>
</gene>
<sequence length="81" mass="8540">MRFMDSLKGLVDKGKDYARKNPDTVNNAIDKAGDLARTKGPRKYSRHVGKAQEAVKKTLGTEGRGPGPAAGPGPAPGPDPR</sequence>
<dbReference type="InterPro" id="IPR028037">
    <property type="entry name" value="Antitoxin_Rv0909/MT0933"/>
</dbReference>
<evidence type="ECO:0000313" key="5">
    <source>
        <dbReference type="Proteomes" id="UP001163947"/>
    </source>
</evidence>
<dbReference type="KEGG" id="rav:AAT18_06405"/>
<evidence type="ECO:0000313" key="3">
    <source>
        <dbReference type="EMBL" id="UYF93207.1"/>
    </source>
</evidence>
<dbReference type="Proteomes" id="UP001163947">
    <property type="component" value="Chromosome"/>
</dbReference>
<dbReference type="RefSeq" id="WP_006941082.1">
    <property type="nucleotide sequence ID" value="NZ_BAAAYP010000042.1"/>
</dbReference>
<protein>
    <submittedName>
        <fullName evidence="3">Antitoxin</fullName>
    </submittedName>
</protein>
<dbReference type="AlphaFoldDB" id="A0A059MVC8"/>
<reference evidence="2" key="2">
    <citation type="submission" date="2019-10" db="EMBL/GenBank/DDBJ databases">
        <title>Draft genome sequence of Rhodococcus aetherivorans JCM 14343.</title>
        <authorList>
            <person name="Inoue D."/>
            <person name="Nakazawa M."/>
            <person name="Yamamoto N."/>
            <person name="Sei K."/>
            <person name="Ike M."/>
        </authorList>
    </citation>
    <scope>NUCLEOTIDE SEQUENCE</scope>
    <source>
        <strain evidence="2">JCM 14343</strain>
    </source>
</reference>
<accession>A0A059MVC8</accession>
<reference evidence="3" key="3">
    <citation type="submission" date="2022-09" db="EMBL/GenBank/DDBJ databases">
        <title>The genome sequence of Rhodococcus aetherivorans N1.</title>
        <authorList>
            <person name="Jiang W."/>
        </authorList>
    </citation>
    <scope>NUCLEOTIDE SEQUENCE</scope>
    <source>
        <strain evidence="3">N1</strain>
    </source>
</reference>
<feature type="compositionally biased region" description="Pro residues" evidence="1">
    <location>
        <begin position="69"/>
        <end position="81"/>
    </location>
</feature>
<dbReference type="GeneID" id="83623263"/>
<evidence type="ECO:0000313" key="2">
    <source>
        <dbReference type="EMBL" id="GES37530.1"/>
    </source>
</evidence>
<name>A0A059MVC8_9NOCA</name>
<feature type="compositionally biased region" description="Basic residues" evidence="1">
    <location>
        <begin position="39"/>
        <end position="49"/>
    </location>
</feature>
<keyword evidence="4" id="KW-1185">Reference proteome</keyword>
<dbReference type="Proteomes" id="UP000325466">
    <property type="component" value="Unassembled WGS sequence"/>
</dbReference>
<dbReference type="EMBL" id="BLAH01000086">
    <property type="protein sequence ID" value="GES37530.1"/>
    <property type="molecule type" value="Genomic_DNA"/>
</dbReference>
<accession>A0A0F6S9Q3</accession>